<feature type="region of interest" description="Disordered" evidence="1">
    <location>
        <begin position="127"/>
        <end position="177"/>
    </location>
</feature>
<keyword evidence="2" id="KW-0732">Signal</keyword>
<proteinExistence type="predicted"/>
<feature type="non-terminal residue" evidence="3">
    <location>
        <position position="1"/>
    </location>
</feature>
<evidence type="ECO:0000256" key="1">
    <source>
        <dbReference type="SAM" id="MobiDB-lite"/>
    </source>
</evidence>
<name>A0AAV5TP66_9BILA</name>
<organism evidence="3 4">
    <name type="scientific">Pristionchus entomophagus</name>
    <dbReference type="NCBI Taxonomy" id="358040"/>
    <lineage>
        <taxon>Eukaryota</taxon>
        <taxon>Metazoa</taxon>
        <taxon>Ecdysozoa</taxon>
        <taxon>Nematoda</taxon>
        <taxon>Chromadorea</taxon>
        <taxon>Rhabditida</taxon>
        <taxon>Rhabditina</taxon>
        <taxon>Diplogasteromorpha</taxon>
        <taxon>Diplogasteroidea</taxon>
        <taxon>Neodiplogasteridae</taxon>
        <taxon>Pristionchus</taxon>
    </lineage>
</organism>
<protein>
    <submittedName>
        <fullName evidence="3">Uncharacterized protein</fullName>
    </submittedName>
</protein>
<evidence type="ECO:0000256" key="2">
    <source>
        <dbReference type="SAM" id="SignalP"/>
    </source>
</evidence>
<comment type="caution">
    <text evidence="3">The sequence shown here is derived from an EMBL/GenBank/DDBJ whole genome shotgun (WGS) entry which is preliminary data.</text>
</comment>
<dbReference type="AlphaFoldDB" id="A0AAV5TP66"/>
<feature type="non-terminal residue" evidence="3">
    <location>
        <position position="177"/>
    </location>
</feature>
<dbReference type="EMBL" id="BTSX01000004">
    <property type="protein sequence ID" value="GMS96037.1"/>
    <property type="molecule type" value="Genomic_DNA"/>
</dbReference>
<gene>
    <name evidence="3" type="ORF">PENTCL1PPCAC_18212</name>
</gene>
<sequence length="177" mass="19454">PFPFTSFNSTMKTLFTLSVLTGPVLCLFRSTSYSYSYGSPYYSSSNYYYSDSYYTTSYRSTSRYASDDYKSYSYMDGSSRPTVSKDSLASAARNQANSARIIQSSSSFSVGKLRYYWGTQYMPSQDCTANNGKRSKRQAVPTGPPQYSIPRTVSSITPITTTVGKGSGSSSSLPPPP</sequence>
<dbReference type="Proteomes" id="UP001432027">
    <property type="component" value="Unassembled WGS sequence"/>
</dbReference>
<evidence type="ECO:0000313" key="4">
    <source>
        <dbReference type="Proteomes" id="UP001432027"/>
    </source>
</evidence>
<keyword evidence="4" id="KW-1185">Reference proteome</keyword>
<accession>A0AAV5TP66</accession>
<feature type="signal peptide" evidence="2">
    <location>
        <begin position="1"/>
        <end position="26"/>
    </location>
</feature>
<feature type="compositionally biased region" description="Low complexity" evidence="1">
    <location>
        <begin position="148"/>
        <end position="177"/>
    </location>
</feature>
<feature type="chain" id="PRO_5043529000" evidence="2">
    <location>
        <begin position="27"/>
        <end position="177"/>
    </location>
</feature>
<evidence type="ECO:0000313" key="3">
    <source>
        <dbReference type="EMBL" id="GMS96037.1"/>
    </source>
</evidence>
<reference evidence="3" key="1">
    <citation type="submission" date="2023-10" db="EMBL/GenBank/DDBJ databases">
        <title>Genome assembly of Pristionchus species.</title>
        <authorList>
            <person name="Yoshida K."/>
            <person name="Sommer R.J."/>
        </authorList>
    </citation>
    <scope>NUCLEOTIDE SEQUENCE</scope>
    <source>
        <strain evidence="3">RS0144</strain>
    </source>
</reference>